<dbReference type="KEGG" id="vg:77953130"/>
<dbReference type="RefSeq" id="YP_010676765.1">
    <property type="nucleotide sequence ID" value="NC_071015.1"/>
</dbReference>
<dbReference type="GeneID" id="77953130"/>
<keyword evidence="2" id="KW-1185">Reference proteome</keyword>
<reference evidence="1" key="1">
    <citation type="journal article" date="2021" name="Viruses">
        <title>Novel Viruses That Lyse Plant and Human Strains of Kosakonia cowanii.</title>
        <authorList>
            <person name="Petrzik K."/>
            <person name="Brazdova S."/>
            <person name="Krawczyk K."/>
        </authorList>
    </citation>
    <scope>NUCLEOTIDE SEQUENCE</scope>
</reference>
<proteinExistence type="predicted"/>
<organism evidence="1 2">
    <name type="scientific">Kosakonia phage Kc263</name>
    <dbReference type="NCBI Taxonomy" id="2863194"/>
    <lineage>
        <taxon>Viruses</taxon>
        <taxon>Duplodnaviria</taxon>
        <taxon>Heunggongvirae</taxon>
        <taxon>Uroviricota</taxon>
        <taxon>Caudoviricetes</taxon>
        <taxon>Chimalliviridae</taxon>
        <taxon>Branisovskavirus</taxon>
        <taxon>Branisovskavirus Kc263</taxon>
    </lineage>
</organism>
<accession>A0AAE7WF63</accession>
<protein>
    <recommendedName>
        <fullName evidence="3">Virion structural protein</fullName>
    </recommendedName>
</protein>
<evidence type="ECO:0008006" key="3">
    <source>
        <dbReference type="Google" id="ProtNLM"/>
    </source>
</evidence>
<sequence>MMIKEDIPLYKLDLTGTSRFNKVTGEYMFRRTVKNNNIVIPPGAPFYQKSFKMFDKAGKLLVENEDYEFYGLMGKLTQYTGKPVGLFVRLLKEELTEWYVDYQVVGNFNKITNDILNMLHSIYEDDRYVIYENIQNKPLWFVPEIHQHDLAYEIFGFTDLVTQINRIAQFEGVTGNIADEVLDIFQERLDSYIKSYKEVLLKLINSHIANKQDAHGVYKDVIGLGNVDNFLTATLEETIEGLRDDLHITPYNAAIAADAAAGRNDKLFPSGSLPLLRYGSDTFIPPSISGSYEGMGGLYQQMAAVVESDGTMLILQRRNNGKTKGLYFLRSANWDSATPDWEFTGYTYQHPTAIAAGANLNMVVNGSNDQFMIVGDEDKNIWFWCETKGTLNPDRHVLTRITDSNWLAKNREFRRSFIMTPNDPTDAVMVVFGLSHAELLTYRPDTPPFNETGGGSRALEAFLFFVLVGSEFRQAKLSYRQANGKVRVQDTIFTPYERVQGLGPAGEKGISEYHVKWKNPILQSWTYRMLAGYCSKTGIANTYDMMMHFQIWSRAFAGQAFANVVPYRARIKVTKGTTPLIEFTPGPGEQRLYTLDINDVGNSPDYTAYYQWKVLPNVVNSTEHQGFANLHDGKIVYLGAYAGWFLPVQIVIGTAKYLKDPTGLIDPMSPTVNPWAQQSSSVCKEYNPVGLGALFINQVHMTMDTDDWTKSAVMGRQVNEKQQTEWIVRPMAFLTSTWSHNGSISQMQLSGNTVNYFPFVSQTYKTNLGPNLVLNICGLDATNPNQKDRYKQIFGADAWGRLLGVEGNGAKGDGLLVRNNSTKLVNNVVTFTPTTVYNVAKSIDRDFKPRLAAAGFNTGQVSDSWTLVQIFTADKGEIYHLFQAGEASANGRTIRVAAVLCKVNAAGSPVTKDGYQYYDDVSITFTSPVKIITYDADAIFQQFYGQTYVDGNNLEHSSINLVTGNGITNSGIGTAVVRSLARYHAPADRSTLDIIYEFRLNGTEIIRMSNFRQNHVGPENKWVVSPGNGQGSPLQSQNIMEGAGIVSQNYVYGNNGSLYDAMVSNNLSNSLQVGMSNLLVSQFVVYFNKMDNVLLAGKMYDIPATYIDIQTVDPTPANKVFYAYLYYANGQAQYAISQDVRPETSSQSMIAKIITGPSQIENIIPYNRFTMDGAQVTAQRQGSGILSTTGSVFDIGDASAILLDQDFIS</sequence>
<dbReference type="EMBL" id="MZ348422">
    <property type="protein sequence ID" value="QYN79953.1"/>
    <property type="molecule type" value="Genomic_DNA"/>
</dbReference>
<dbReference type="Proteomes" id="UP000828443">
    <property type="component" value="Segment"/>
</dbReference>
<evidence type="ECO:0000313" key="2">
    <source>
        <dbReference type="Proteomes" id="UP000828443"/>
    </source>
</evidence>
<name>A0AAE7WF63_9CAUD</name>
<evidence type="ECO:0000313" key="1">
    <source>
        <dbReference type="EMBL" id="QYN79953.1"/>
    </source>
</evidence>